<dbReference type="Gene3D" id="1.10.287.1040">
    <property type="entry name" value="Exonuclease VII, small subunit"/>
    <property type="match status" value="1"/>
</dbReference>
<reference evidence="7 8" key="1">
    <citation type="submission" date="2016-09" db="EMBL/GenBank/DDBJ databases">
        <title>Bacillus aquimaris SAMM genome sequence reveals colonization and biosurfactant production capacities.</title>
        <authorList>
            <person name="Waghmode S.R."/>
            <person name="Suryavanshi M.V."/>
        </authorList>
    </citation>
    <scope>NUCLEOTIDE SEQUENCE [LARGE SCALE GENOMIC DNA]</scope>
    <source>
        <strain evidence="7 8">SAMM</strain>
    </source>
</reference>
<comment type="caution">
    <text evidence="7">The sequence shown here is derived from an EMBL/GenBank/DDBJ whole genome shotgun (WGS) entry which is preliminary data.</text>
</comment>
<comment type="function">
    <text evidence="6">Bidirectionally degrades single-stranded DNA into large acid-insoluble oligonucleotides, which are then degraded further into small acid-soluble oligonucleotides.</text>
</comment>
<evidence type="ECO:0000256" key="3">
    <source>
        <dbReference type="ARBA" id="ARBA00022722"/>
    </source>
</evidence>
<accession>A0A1J6W0K4</accession>
<keyword evidence="2 6" id="KW-0963">Cytoplasm</keyword>
<sequence length="77" mass="8891">MAKTKNELSFEDAMEQLEGIVEQLEEGEVPLEKALQFYQKGMELSKYCHDTLNSAEKQLTKMITDEGEKSFDIKEED</sequence>
<evidence type="ECO:0000256" key="4">
    <source>
        <dbReference type="ARBA" id="ARBA00022801"/>
    </source>
</evidence>
<keyword evidence="4 6" id="KW-0378">Hydrolase</keyword>
<evidence type="ECO:0000256" key="5">
    <source>
        <dbReference type="ARBA" id="ARBA00022839"/>
    </source>
</evidence>
<evidence type="ECO:0000256" key="2">
    <source>
        <dbReference type="ARBA" id="ARBA00022490"/>
    </source>
</evidence>
<dbReference type="NCBIfam" id="TIGR01280">
    <property type="entry name" value="xseB"/>
    <property type="match status" value="1"/>
</dbReference>
<dbReference type="OrthoDB" id="9798666at2"/>
<comment type="subcellular location">
    <subcellularLocation>
        <location evidence="6">Cytoplasm</location>
    </subcellularLocation>
</comment>
<dbReference type="GO" id="GO:0005829">
    <property type="term" value="C:cytosol"/>
    <property type="evidence" value="ECO:0007669"/>
    <property type="project" value="TreeGrafter"/>
</dbReference>
<keyword evidence="8" id="KW-1185">Reference proteome</keyword>
<dbReference type="PIRSF" id="PIRSF006488">
    <property type="entry name" value="Exonuc_VII_S"/>
    <property type="match status" value="1"/>
</dbReference>
<dbReference type="HAMAP" id="MF_00337">
    <property type="entry name" value="Exonuc_7_S"/>
    <property type="match status" value="1"/>
</dbReference>
<evidence type="ECO:0000313" key="8">
    <source>
        <dbReference type="Proteomes" id="UP000182062"/>
    </source>
</evidence>
<dbReference type="GO" id="GO:0006308">
    <property type="term" value="P:DNA catabolic process"/>
    <property type="evidence" value="ECO:0007669"/>
    <property type="project" value="UniProtKB-UniRule"/>
</dbReference>
<dbReference type="PANTHER" id="PTHR34137">
    <property type="entry name" value="EXODEOXYRIBONUCLEASE 7 SMALL SUBUNIT"/>
    <property type="match status" value="1"/>
</dbReference>
<dbReference type="EMBL" id="MINN01000085">
    <property type="protein sequence ID" value="OIU71106.1"/>
    <property type="molecule type" value="Genomic_DNA"/>
</dbReference>
<organism evidence="7 8">
    <name type="scientific">Rossellomorea aquimaris</name>
    <dbReference type="NCBI Taxonomy" id="189382"/>
    <lineage>
        <taxon>Bacteria</taxon>
        <taxon>Bacillati</taxon>
        <taxon>Bacillota</taxon>
        <taxon>Bacilli</taxon>
        <taxon>Bacillales</taxon>
        <taxon>Bacillaceae</taxon>
        <taxon>Rossellomorea</taxon>
    </lineage>
</organism>
<dbReference type="GO" id="GO:0008855">
    <property type="term" value="F:exodeoxyribonuclease VII activity"/>
    <property type="evidence" value="ECO:0007669"/>
    <property type="project" value="UniProtKB-UniRule"/>
</dbReference>
<keyword evidence="5 6" id="KW-0269">Exonuclease</keyword>
<comment type="similarity">
    <text evidence="1 6">Belongs to the XseB family.</text>
</comment>
<dbReference type="RefSeq" id="WP_071618497.1">
    <property type="nucleotide sequence ID" value="NZ_MINN01000085.1"/>
</dbReference>
<comment type="catalytic activity">
    <reaction evidence="6">
        <text>Exonucleolytic cleavage in either 5'- to 3'- or 3'- to 5'-direction to yield nucleoside 5'-phosphates.</text>
        <dbReference type="EC" id="3.1.11.6"/>
    </reaction>
</comment>
<evidence type="ECO:0000256" key="1">
    <source>
        <dbReference type="ARBA" id="ARBA00009998"/>
    </source>
</evidence>
<evidence type="ECO:0000256" key="6">
    <source>
        <dbReference type="HAMAP-Rule" id="MF_00337"/>
    </source>
</evidence>
<dbReference type="Proteomes" id="UP000182062">
    <property type="component" value="Unassembled WGS sequence"/>
</dbReference>
<name>A0A1J6W0K4_9BACI</name>
<dbReference type="Pfam" id="PF02609">
    <property type="entry name" value="Exonuc_VII_S"/>
    <property type="match status" value="1"/>
</dbReference>
<gene>
    <name evidence="6" type="primary">xseB</name>
    <name evidence="7" type="ORF">BHE18_08650</name>
</gene>
<evidence type="ECO:0000313" key="7">
    <source>
        <dbReference type="EMBL" id="OIU71106.1"/>
    </source>
</evidence>
<dbReference type="EC" id="3.1.11.6" evidence="6"/>
<dbReference type="InterPro" id="IPR037004">
    <property type="entry name" value="Exonuc_VII_ssu_sf"/>
</dbReference>
<comment type="subunit">
    <text evidence="6">Heterooligomer composed of large and small subunits.</text>
</comment>
<dbReference type="InterPro" id="IPR003761">
    <property type="entry name" value="Exonuc_VII_S"/>
</dbReference>
<proteinExistence type="inferred from homology"/>
<dbReference type="PANTHER" id="PTHR34137:SF1">
    <property type="entry name" value="EXODEOXYRIBONUCLEASE 7 SMALL SUBUNIT"/>
    <property type="match status" value="1"/>
</dbReference>
<keyword evidence="3 6" id="KW-0540">Nuclease</keyword>
<dbReference type="GO" id="GO:0009318">
    <property type="term" value="C:exodeoxyribonuclease VII complex"/>
    <property type="evidence" value="ECO:0007669"/>
    <property type="project" value="UniProtKB-UniRule"/>
</dbReference>
<dbReference type="AlphaFoldDB" id="A0A1J6W0K4"/>
<dbReference type="SUPFAM" id="SSF116842">
    <property type="entry name" value="XseB-like"/>
    <property type="match status" value="1"/>
</dbReference>
<protein>
    <recommendedName>
        <fullName evidence="6">Exodeoxyribonuclease 7 small subunit</fullName>
        <ecNumber evidence="6">3.1.11.6</ecNumber>
    </recommendedName>
    <alternativeName>
        <fullName evidence="6">Exodeoxyribonuclease VII small subunit</fullName>
        <shortName evidence="6">Exonuclease VII small subunit</shortName>
    </alternativeName>
</protein>
<dbReference type="NCBIfam" id="NF002139">
    <property type="entry name" value="PRK00977.1-3"/>
    <property type="match status" value="1"/>
</dbReference>